<feature type="transmembrane region" description="Helical" evidence="1">
    <location>
        <begin position="166"/>
        <end position="183"/>
    </location>
</feature>
<dbReference type="InterPro" id="IPR047928">
    <property type="entry name" value="Perm_prefix_1"/>
</dbReference>
<protein>
    <recommendedName>
        <fullName evidence="4">DUF5673 domain-containing protein</fullName>
    </recommendedName>
</protein>
<dbReference type="NCBIfam" id="NF038403">
    <property type="entry name" value="perm_prefix_1"/>
    <property type="match status" value="1"/>
</dbReference>
<sequence length="299" mass="34977">MTTKESTVDKFLQSVCRFVSTEERAQDIKDELKDHIESYICEYTNDGFSVEEATSKALMQMGDPDTLSTGFKDKISNKNRIFTISLFLFFITSLSSMTIYAYINNIYSIIDLLVNMAIFILYLPLIFGTIKAYKKSKTLSKKEPIFHIQSYKEPNWYEVVLKPTKWFFILSIIFLVLGFLVDFKDIPKNELLNETLDMMHVLNLYVISIVMFSCLSPKKQNNIVYDEGILTFENFIPWDNISAYRWTKEHSKGKVINSIELKFKFGRSYTQRIIKVSSYQMNLVDEVFKSNNIEKCQFL</sequence>
<keyword evidence="1" id="KW-0472">Membrane</keyword>
<name>A0A1G9PQF8_9FIRM</name>
<feature type="transmembrane region" description="Helical" evidence="1">
    <location>
        <begin position="198"/>
        <end position="215"/>
    </location>
</feature>
<feature type="transmembrane region" description="Helical" evidence="1">
    <location>
        <begin position="109"/>
        <end position="133"/>
    </location>
</feature>
<dbReference type="Proteomes" id="UP000199068">
    <property type="component" value="Unassembled WGS sequence"/>
</dbReference>
<keyword evidence="3" id="KW-1185">Reference proteome</keyword>
<dbReference type="EMBL" id="FNGW01000004">
    <property type="protein sequence ID" value="SDM00964.1"/>
    <property type="molecule type" value="Genomic_DNA"/>
</dbReference>
<evidence type="ECO:0008006" key="4">
    <source>
        <dbReference type="Google" id="ProtNLM"/>
    </source>
</evidence>
<reference evidence="2 3" key="1">
    <citation type="submission" date="2016-10" db="EMBL/GenBank/DDBJ databases">
        <authorList>
            <person name="de Groot N.N."/>
        </authorList>
    </citation>
    <scope>NUCLEOTIDE SEQUENCE [LARGE SCALE GENOMIC DNA]</scope>
    <source>
        <strain evidence="2 3">DSM 797</strain>
    </source>
</reference>
<keyword evidence="1" id="KW-1133">Transmembrane helix</keyword>
<organism evidence="2 3">
    <name type="scientific">Romboutsia lituseburensis DSM 797</name>
    <dbReference type="NCBI Taxonomy" id="1121325"/>
    <lineage>
        <taxon>Bacteria</taxon>
        <taxon>Bacillati</taxon>
        <taxon>Bacillota</taxon>
        <taxon>Clostridia</taxon>
        <taxon>Peptostreptococcales</taxon>
        <taxon>Peptostreptococcaceae</taxon>
        <taxon>Romboutsia</taxon>
    </lineage>
</organism>
<evidence type="ECO:0000313" key="2">
    <source>
        <dbReference type="EMBL" id="SDM00964.1"/>
    </source>
</evidence>
<dbReference type="RefSeq" id="WP_092725904.1">
    <property type="nucleotide sequence ID" value="NZ_FNGW01000004.1"/>
</dbReference>
<proteinExistence type="predicted"/>
<feature type="transmembrane region" description="Helical" evidence="1">
    <location>
        <begin position="81"/>
        <end position="103"/>
    </location>
</feature>
<keyword evidence="1" id="KW-0812">Transmembrane</keyword>
<dbReference type="AlphaFoldDB" id="A0A1G9PQF8"/>
<evidence type="ECO:0000256" key="1">
    <source>
        <dbReference type="SAM" id="Phobius"/>
    </source>
</evidence>
<gene>
    <name evidence="2" type="ORF">SAMN04515677_104458</name>
</gene>
<evidence type="ECO:0000313" key="3">
    <source>
        <dbReference type="Proteomes" id="UP000199068"/>
    </source>
</evidence>
<accession>A0A1G9PQF8</accession>